<dbReference type="Proteomes" id="UP000053372">
    <property type="component" value="Unassembled WGS sequence"/>
</dbReference>
<dbReference type="EMBL" id="LMTZ01000085">
    <property type="protein sequence ID" value="KST67661.1"/>
    <property type="molecule type" value="Genomic_DNA"/>
</dbReference>
<dbReference type="SUPFAM" id="SSF51197">
    <property type="entry name" value="Clavaminate synthase-like"/>
    <property type="match status" value="1"/>
</dbReference>
<keyword evidence="2" id="KW-1185">Reference proteome</keyword>
<accession>A0A0V7ZSN5</accession>
<dbReference type="OrthoDB" id="467001at2"/>
<organism evidence="1 2">
    <name type="scientific">Mastigocoleus testarum BC008</name>
    <dbReference type="NCBI Taxonomy" id="371196"/>
    <lineage>
        <taxon>Bacteria</taxon>
        <taxon>Bacillati</taxon>
        <taxon>Cyanobacteriota</taxon>
        <taxon>Cyanophyceae</taxon>
        <taxon>Nostocales</taxon>
        <taxon>Hapalosiphonaceae</taxon>
        <taxon>Mastigocoleus</taxon>
    </lineage>
</organism>
<evidence type="ECO:0008006" key="3">
    <source>
        <dbReference type="Google" id="ProtNLM"/>
    </source>
</evidence>
<name>A0A0V7ZSN5_9CYAN</name>
<protein>
    <recommendedName>
        <fullName evidence="3">Phytanoyl-CoA dioxygenase</fullName>
    </recommendedName>
</protein>
<evidence type="ECO:0000313" key="1">
    <source>
        <dbReference type="EMBL" id="KST67661.1"/>
    </source>
</evidence>
<dbReference type="RefSeq" id="WP_027843727.1">
    <property type="nucleotide sequence ID" value="NZ_LMTZ01000085.1"/>
</dbReference>
<comment type="caution">
    <text evidence="1">The sequence shown here is derived from an EMBL/GenBank/DDBJ whole genome shotgun (WGS) entry which is preliminary data.</text>
</comment>
<evidence type="ECO:0000313" key="2">
    <source>
        <dbReference type="Proteomes" id="UP000053372"/>
    </source>
</evidence>
<dbReference type="Gene3D" id="2.60.120.620">
    <property type="entry name" value="q2cbj1_9rhob like domain"/>
    <property type="match status" value="1"/>
</dbReference>
<dbReference type="AlphaFoldDB" id="A0A0V7ZSN5"/>
<gene>
    <name evidence="1" type="ORF">BC008_43670</name>
</gene>
<sequence>MKTSGLEQLQYIPGKIRRDLLNSEPWKTIAGNMRKKHFLEHANSLPSLPYMGKNILTGLLNEGIFVSSLETLEAERTEYFFNTAKKLSSKLGRMPSNGNHLVKLPISESLKYREIFSWSLQEKLINTMENYIQLPLLYHGYEFKREVANGKLVGARRWHQDTEDYRMVKIIIYLNDVDEDNGPFEYIPKHISKLLVKLLRYKSGFVKDETMAKLLSPEHWQTCTGKAGTVIITDVCNMFHRLKAPIRSDRLSLTYSYTSFKPLKLRQKFKLSQADWIELTSELTERQVKCLSSMMPQN</sequence>
<reference evidence="1 2" key="1">
    <citation type="journal article" date="2015" name="Genome Announc.">
        <title>Draft Genome of the Euendolithic (true boring) Cyanobacterium Mastigocoleus testarum strain BC008.</title>
        <authorList>
            <person name="Guida B.S."/>
            <person name="Garcia-Pichel F."/>
        </authorList>
    </citation>
    <scope>NUCLEOTIDE SEQUENCE [LARGE SCALE GENOMIC DNA]</scope>
    <source>
        <strain evidence="1 2">BC008</strain>
    </source>
</reference>
<proteinExistence type="predicted"/>